<evidence type="ECO:0000256" key="3">
    <source>
        <dbReference type="ARBA" id="ARBA00022777"/>
    </source>
</evidence>
<dbReference type="AlphaFoldDB" id="A0A7C5TLT0"/>
<dbReference type="EMBL" id="DRZI01000293">
    <property type="protein sequence ID" value="HHP82370.1"/>
    <property type="molecule type" value="Genomic_DNA"/>
</dbReference>
<proteinExistence type="inferred from homology"/>
<accession>A0A7C5TLT0</accession>
<reference evidence="5" key="1">
    <citation type="journal article" date="2020" name="mSystems">
        <title>Genome- and Community-Level Interaction Insights into Carbon Utilization and Element Cycling Functions of Hydrothermarchaeota in Hydrothermal Sediment.</title>
        <authorList>
            <person name="Zhou Z."/>
            <person name="Liu Y."/>
            <person name="Xu W."/>
            <person name="Pan J."/>
            <person name="Luo Z.H."/>
            <person name="Li M."/>
        </authorList>
    </citation>
    <scope>NUCLEOTIDE SEQUENCE [LARGE SCALE GENOMIC DNA]</scope>
    <source>
        <strain evidence="5">SpSt-1121</strain>
    </source>
</reference>
<evidence type="ECO:0000259" key="4">
    <source>
        <dbReference type="Pfam" id="PF00294"/>
    </source>
</evidence>
<name>A0A7C5TLT0_9CREN</name>
<protein>
    <recommendedName>
        <fullName evidence="4">Carbohydrate kinase PfkB domain-containing protein</fullName>
    </recommendedName>
</protein>
<dbReference type="PANTHER" id="PTHR10584">
    <property type="entry name" value="SUGAR KINASE"/>
    <property type="match status" value="1"/>
</dbReference>
<dbReference type="SUPFAM" id="SSF53613">
    <property type="entry name" value="Ribokinase-like"/>
    <property type="match status" value="1"/>
</dbReference>
<sequence length="466" mass="53191">MLHSGDIMLHKNSFDSYWPFIVIMPIDVNERVKYMSTLFSSLISLEILNLFEWDRELCQREIIATLHHHSNKTVISMLKKLVDIGILEEKVKLIQRNNRVVKIKCYKLTEIGKWYNLLFKDLKTVDRKMVRSSMIELATLFLNRFLVYGDELGIDIKEQLYSIIAGIVDSIKRKSVKGRRDLVVFGSIALDIYLTQPIKIFPGGSAANIAVSSSRLGLDTSFIGKAPLDFIGLQLLVDLVGEGVDISLVELDESLKTTICIVSNWLSEYPQISCSYSLDNPPVITKLNSNIIDVCRESKAIYLGEGICNIYTEILKSIGDRKPIVYRPQKQSIELHWEECSQILKYNPLLILDEDKVEALLRKEFKIPEDLFKAGVDNIIILKGLRKAILYKDKTVKSIEIEMPEISIVNSVGVRDAFIASLIYNLIREEDLEKAVKTSIHLALYTALQQESRKTIKHDIQTYYGL</sequence>
<dbReference type="GO" id="GO:0016301">
    <property type="term" value="F:kinase activity"/>
    <property type="evidence" value="ECO:0007669"/>
    <property type="project" value="UniProtKB-KW"/>
</dbReference>
<dbReference type="SUPFAM" id="SSF46785">
    <property type="entry name" value="Winged helix' DNA-binding domain"/>
    <property type="match status" value="1"/>
</dbReference>
<feature type="domain" description="Carbohydrate kinase PfkB" evidence="4">
    <location>
        <begin position="182"/>
        <end position="450"/>
    </location>
</feature>
<evidence type="ECO:0000256" key="2">
    <source>
        <dbReference type="ARBA" id="ARBA00022679"/>
    </source>
</evidence>
<dbReference type="Gene3D" id="3.40.1190.20">
    <property type="match status" value="1"/>
</dbReference>
<gene>
    <name evidence="5" type="ORF">ENM84_06875</name>
</gene>
<organism evidence="5">
    <name type="scientific">Ignisphaera aggregans</name>
    <dbReference type="NCBI Taxonomy" id="334771"/>
    <lineage>
        <taxon>Archaea</taxon>
        <taxon>Thermoproteota</taxon>
        <taxon>Thermoprotei</taxon>
        <taxon>Desulfurococcales</taxon>
        <taxon>Desulfurococcaceae</taxon>
        <taxon>Ignisphaera</taxon>
    </lineage>
</organism>
<dbReference type="InterPro" id="IPR036390">
    <property type="entry name" value="WH_DNA-bd_sf"/>
</dbReference>
<dbReference type="Pfam" id="PF00294">
    <property type="entry name" value="PfkB"/>
    <property type="match status" value="1"/>
</dbReference>
<comment type="similarity">
    <text evidence="1">Belongs to the carbohydrate kinase PfkB family.</text>
</comment>
<comment type="caution">
    <text evidence="5">The sequence shown here is derived from an EMBL/GenBank/DDBJ whole genome shotgun (WGS) entry which is preliminary data.</text>
</comment>
<keyword evidence="2" id="KW-0808">Transferase</keyword>
<dbReference type="PANTHER" id="PTHR10584:SF166">
    <property type="entry name" value="RIBOKINASE"/>
    <property type="match status" value="1"/>
</dbReference>
<dbReference type="InterPro" id="IPR011611">
    <property type="entry name" value="PfkB_dom"/>
</dbReference>
<evidence type="ECO:0000256" key="1">
    <source>
        <dbReference type="ARBA" id="ARBA00010688"/>
    </source>
</evidence>
<keyword evidence="3" id="KW-0418">Kinase</keyword>
<evidence type="ECO:0000313" key="5">
    <source>
        <dbReference type="EMBL" id="HHP82370.1"/>
    </source>
</evidence>
<dbReference type="InterPro" id="IPR029056">
    <property type="entry name" value="Ribokinase-like"/>
</dbReference>